<organism evidence="7 8">
    <name type="scientific">Salmonella enterica subsp. enterica serovar Sanjuan</name>
    <dbReference type="NCBI Taxonomy" id="1160765"/>
    <lineage>
        <taxon>Bacteria</taxon>
        <taxon>Pseudomonadati</taxon>
        <taxon>Pseudomonadota</taxon>
        <taxon>Gammaproteobacteria</taxon>
        <taxon>Enterobacterales</taxon>
        <taxon>Enterobacteriaceae</taxon>
        <taxon>Salmonella</taxon>
    </lineage>
</organism>
<dbReference type="InterPro" id="IPR035906">
    <property type="entry name" value="MetI-like_sf"/>
</dbReference>
<evidence type="ECO:0000313" key="7">
    <source>
        <dbReference type="EMBL" id="VEA05478.1"/>
    </source>
</evidence>
<dbReference type="AlphaFoldDB" id="A0A447NQD7"/>
<gene>
    <name evidence="7" type="primary">yehX_2</name>
    <name evidence="7" type="ORF">NCTC7406_01944</name>
</gene>
<dbReference type="GO" id="GO:0005524">
    <property type="term" value="F:ATP binding"/>
    <property type="evidence" value="ECO:0007669"/>
    <property type="project" value="UniProtKB-KW"/>
</dbReference>
<accession>A0A447NQD7</accession>
<dbReference type="SUPFAM" id="SSF54631">
    <property type="entry name" value="CBS-domain pair"/>
    <property type="match status" value="1"/>
</dbReference>
<dbReference type="InterPro" id="IPR000644">
    <property type="entry name" value="CBS_dom"/>
</dbReference>
<feature type="transmembrane region" description="Helical" evidence="5">
    <location>
        <begin position="135"/>
        <end position="164"/>
    </location>
</feature>
<evidence type="ECO:0000256" key="4">
    <source>
        <dbReference type="ARBA" id="ARBA00023136"/>
    </source>
</evidence>
<protein>
    <submittedName>
        <fullName evidence="7">ABC transporter ATP-binding protein</fullName>
    </submittedName>
</protein>
<evidence type="ECO:0000313" key="8">
    <source>
        <dbReference type="Proteomes" id="UP000276345"/>
    </source>
</evidence>
<feature type="transmembrane region" description="Helical" evidence="5">
    <location>
        <begin position="97"/>
        <end position="115"/>
    </location>
</feature>
<dbReference type="EMBL" id="LR134142">
    <property type="protein sequence ID" value="VEA05478.1"/>
    <property type="molecule type" value="Genomic_DNA"/>
</dbReference>
<reference evidence="7 8" key="1">
    <citation type="submission" date="2018-12" db="EMBL/GenBank/DDBJ databases">
        <authorList>
            <consortium name="Pathogen Informatics"/>
        </authorList>
    </citation>
    <scope>NUCLEOTIDE SEQUENCE [LARGE SCALE GENOMIC DNA]</scope>
    <source>
        <strain evidence="7 8">NCTC7406</strain>
    </source>
</reference>
<keyword evidence="2 5" id="KW-0812">Transmembrane</keyword>
<keyword evidence="7" id="KW-0547">Nucleotide-binding</keyword>
<proteinExistence type="predicted"/>
<comment type="subcellular location">
    <subcellularLocation>
        <location evidence="1">Membrane</location>
        <topology evidence="1">Multi-pass membrane protein</topology>
    </subcellularLocation>
</comment>
<evidence type="ECO:0000256" key="5">
    <source>
        <dbReference type="SAM" id="Phobius"/>
    </source>
</evidence>
<feature type="domain" description="CBS" evidence="6">
    <location>
        <begin position="46"/>
        <end position="85"/>
    </location>
</feature>
<keyword evidence="7" id="KW-0067">ATP-binding</keyword>
<dbReference type="InterPro" id="IPR046342">
    <property type="entry name" value="CBS_dom_sf"/>
</dbReference>
<dbReference type="GO" id="GO:0016020">
    <property type="term" value="C:membrane"/>
    <property type="evidence" value="ECO:0007669"/>
    <property type="project" value="UniProtKB-SubCell"/>
</dbReference>
<evidence type="ECO:0000256" key="1">
    <source>
        <dbReference type="ARBA" id="ARBA00004141"/>
    </source>
</evidence>
<keyword evidence="3 5" id="KW-1133">Transmembrane helix</keyword>
<evidence type="ECO:0000256" key="2">
    <source>
        <dbReference type="ARBA" id="ARBA00022692"/>
    </source>
</evidence>
<evidence type="ECO:0000259" key="6">
    <source>
        <dbReference type="Pfam" id="PF00571"/>
    </source>
</evidence>
<dbReference type="Pfam" id="PF00571">
    <property type="entry name" value="CBS"/>
    <property type="match status" value="1"/>
</dbReference>
<dbReference type="SUPFAM" id="SSF161098">
    <property type="entry name" value="MetI-like"/>
    <property type="match status" value="1"/>
</dbReference>
<keyword evidence="4 5" id="KW-0472">Membrane</keyword>
<name>A0A447NQD7_SALET</name>
<evidence type="ECO:0000256" key="3">
    <source>
        <dbReference type="ARBA" id="ARBA00022989"/>
    </source>
</evidence>
<dbReference type="Proteomes" id="UP000276345">
    <property type="component" value="Chromosome"/>
</dbReference>
<sequence>MLTSPENDFVQAFFGRSELGVRLLSLRSVGDYVRRHEQLSGDALVEEMTLRDALSMFVARRCDVLPVANQQGEPCGTLHFRDLLSETSPVKRLCDPLLWLIVLFLLLLFGLPYSQPFFAALFPDLPRPVYQQESFAALALAHFWLVGISSLFAVVVGVGAGIAVTRGKWERVSVPWWRLSPPSGRPFRRSRYWRSRYPLWVLVSNRPLSP</sequence>